<feature type="signal peptide" evidence="2">
    <location>
        <begin position="1"/>
        <end position="28"/>
    </location>
</feature>
<comment type="caution">
    <text evidence="3">The sequence shown here is derived from an EMBL/GenBank/DDBJ whole genome shotgun (WGS) entry which is preliminary data.</text>
</comment>
<keyword evidence="2" id="KW-0732">Signal</keyword>
<protein>
    <submittedName>
        <fullName evidence="3">Uncharacterized protein</fullName>
    </submittedName>
</protein>
<accession>A0A2N6SZ78</accession>
<dbReference type="RefSeq" id="WP_102212666.1">
    <property type="nucleotide sequence ID" value="NZ_PNHF01000011.1"/>
</dbReference>
<name>A0A2N6SZ78_9CORY</name>
<evidence type="ECO:0000256" key="2">
    <source>
        <dbReference type="SAM" id="SignalP"/>
    </source>
</evidence>
<gene>
    <name evidence="3" type="ORF">CJ204_05835</name>
</gene>
<dbReference type="AlphaFoldDB" id="A0A2N6SZ78"/>
<proteinExistence type="predicted"/>
<feature type="chain" id="PRO_5014607443" evidence="2">
    <location>
        <begin position="29"/>
        <end position="246"/>
    </location>
</feature>
<sequence length="246" mass="25668">MRKNITRAAVAGAAATTMLLAAAGAAVAQPALPGQLGEIADRAVSALEGGQRAQIGDHLTQLWVYDAKLYKQVMGSQNVTQGEKITLRVEVVGDSARTHVHALTDVMPAGFVLDSVVYNAPDGTATPLNADQYYTEERDSETNGRVQDVRVDFAANGIGRVNVGTGTMSVDFTYIAPEETGWKQTGGGMEISGASGAFYRTTKVDTGAPSVNVRPRPIIDIPGLPGGDNNSSGSIDWGSLNSGSSK</sequence>
<feature type="compositionally biased region" description="Polar residues" evidence="1">
    <location>
        <begin position="228"/>
        <end position="246"/>
    </location>
</feature>
<dbReference type="EMBL" id="PNHF01000011">
    <property type="protein sequence ID" value="PMC62379.1"/>
    <property type="molecule type" value="Genomic_DNA"/>
</dbReference>
<evidence type="ECO:0000313" key="3">
    <source>
        <dbReference type="EMBL" id="PMC62379.1"/>
    </source>
</evidence>
<feature type="region of interest" description="Disordered" evidence="1">
    <location>
        <begin position="220"/>
        <end position="246"/>
    </location>
</feature>
<evidence type="ECO:0000256" key="1">
    <source>
        <dbReference type="SAM" id="MobiDB-lite"/>
    </source>
</evidence>
<evidence type="ECO:0000313" key="4">
    <source>
        <dbReference type="Proteomes" id="UP000235363"/>
    </source>
</evidence>
<dbReference type="Proteomes" id="UP000235363">
    <property type="component" value="Unassembled WGS sequence"/>
</dbReference>
<reference evidence="3 4" key="1">
    <citation type="submission" date="2017-09" db="EMBL/GenBank/DDBJ databases">
        <title>Bacterial strain isolated from the female urinary microbiota.</title>
        <authorList>
            <person name="Thomas-White K."/>
            <person name="Kumar N."/>
            <person name="Forster S."/>
            <person name="Putonti C."/>
            <person name="Lawley T."/>
            <person name="Wolfe A.J."/>
        </authorList>
    </citation>
    <scope>NUCLEOTIDE SEQUENCE [LARGE SCALE GENOMIC DNA]</scope>
    <source>
        <strain evidence="3 4">UMB0908</strain>
    </source>
</reference>
<organism evidence="3 4">
    <name type="scientific">Corynebacterium xerosis</name>
    <dbReference type="NCBI Taxonomy" id="1725"/>
    <lineage>
        <taxon>Bacteria</taxon>
        <taxon>Bacillati</taxon>
        <taxon>Actinomycetota</taxon>
        <taxon>Actinomycetes</taxon>
        <taxon>Mycobacteriales</taxon>
        <taxon>Corynebacteriaceae</taxon>
        <taxon>Corynebacterium</taxon>
    </lineage>
</organism>